<gene>
    <name evidence="2" type="ORF">EDD29_8123</name>
</gene>
<proteinExistence type="predicted"/>
<sequence>MSVLKKTLAAGAMTVAATAGVVTISTAAYAEAYCGSGYGVVASAPVQNQYGDTWGRVYLTYNSSTGKNCVTTVKSAFVGTASFTSAQLMIQNGNSYYDQGYYVQYAGPLYGSAAGKCVMYWGSVTNPSNTIGAGGGRMSWGNCG</sequence>
<evidence type="ECO:0008006" key="4">
    <source>
        <dbReference type="Google" id="ProtNLM"/>
    </source>
</evidence>
<evidence type="ECO:0000313" key="2">
    <source>
        <dbReference type="EMBL" id="ROO90398.1"/>
    </source>
</evidence>
<feature type="chain" id="PRO_5038370174" description="Spore-associated protein A" evidence="1">
    <location>
        <begin position="31"/>
        <end position="144"/>
    </location>
</feature>
<dbReference type="AlphaFoldDB" id="A0A3N1DBB0"/>
<dbReference type="RefSeq" id="WP_123669353.1">
    <property type="nucleotide sequence ID" value="NZ_RJKE01000001.1"/>
</dbReference>
<name>A0A3N1DBB0_9ACTN</name>
<feature type="signal peptide" evidence="1">
    <location>
        <begin position="1"/>
        <end position="30"/>
    </location>
</feature>
<dbReference type="OrthoDB" id="1099523at2"/>
<evidence type="ECO:0000313" key="3">
    <source>
        <dbReference type="Proteomes" id="UP000272400"/>
    </source>
</evidence>
<comment type="caution">
    <text evidence="2">The sequence shown here is derived from an EMBL/GenBank/DDBJ whole genome shotgun (WGS) entry which is preliminary data.</text>
</comment>
<keyword evidence="1" id="KW-0732">Signal</keyword>
<dbReference type="Proteomes" id="UP000272400">
    <property type="component" value="Unassembled WGS sequence"/>
</dbReference>
<dbReference type="EMBL" id="RJKE01000001">
    <property type="protein sequence ID" value="ROO90398.1"/>
    <property type="molecule type" value="Genomic_DNA"/>
</dbReference>
<protein>
    <recommendedName>
        <fullName evidence="4">Spore-associated protein A</fullName>
    </recommendedName>
</protein>
<organism evidence="2 3">
    <name type="scientific">Actinocorallia herbida</name>
    <dbReference type="NCBI Taxonomy" id="58109"/>
    <lineage>
        <taxon>Bacteria</taxon>
        <taxon>Bacillati</taxon>
        <taxon>Actinomycetota</taxon>
        <taxon>Actinomycetes</taxon>
        <taxon>Streptosporangiales</taxon>
        <taxon>Thermomonosporaceae</taxon>
        <taxon>Actinocorallia</taxon>
    </lineage>
</organism>
<reference evidence="2 3" key="1">
    <citation type="submission" date="2018-11" db="EMBL/GenBank/DDBJ databases">
        <title>Sequencing the genomes of 1000 actinobacteria strains.</title>
        <authorList>
            <person name="Klenk H.-P."/>
        </authorList>
    </citation>
    <scope>NUCLEOTIDE SEQUENCE [LARGE SCALE GENOMIC DNA]</scope>
    <source>
        <strain evidence="2 3">DSM 44254</strain>
    </source>
</reference>
<accession>A0A3N1DBB0</accession>
<keyword evidence="3" id="KW-1185">Reference proteome</keyword>
<evidence type="ECO:0000256" key="1">
    <source>
        <dbReference type="SAM" id="SignalP"/>
    </source>
</evidence>